<protein>
    <recommendedName>
        <fullName evidence="4">HTTM domain-containing protein</fullName>
    </recommendedName>
</protein>
<proteinExistence type="predicted"/>
<dbReference type="OrthoDB" id="3353560at2"/>
<feature type="transmembrane region" description="Helical" evidence="1">
    <location>
        <begin position="235"/>
        <end position="253"/>
    </location>
</feature>
<evidence type="ECO:0000313" key="3">
    <source>
        <dbReference type="Proteomes" id="UP000218598"/>
    </source>
</evidence>
<comment type="caution">
    <text evidence="2">The sequence shown here is derived from an EMBL/GenBank/DDBJ whole genome shotgun (WGS) entry which is preliminary data.</text>
</comment>
<keyword evidence="3" id="KW-1185">Reference proteome</keyword>
<keyword evidence="1" id="KW-0812">Transmembrane</keyword>
<evidence type="ECO:0008006" key="4">
    <source>
        <dbReference type="Google" id="ProtNLM"/>
    </source>
</evidence>
<evidence type="ECO:0000256" key="1">
    <source>
        <dbReference type="SAM" id="Phobius"/>
    </source>
</evidence>
<sequence length="314" mass="33534">MDGSMRSILLPTLPTARIHVLRVIVYAFVILDILTLSGDVVAHAGNAEYYTPLLLARILHLPAVTSLVAQLLRALIIVACVAAVAGVTPRITGAVVAIGYWVWMLYSQGYGYVAHDHMALMVAVAVLPTVATPPLFGDGGPAGSATGRPAGSAADGSVGAGTVGEEPRSEAAGWALRCIQIAVVATYFFSIVPKILYTGSLAAWANSAILTWASLRRGSVLAHWLVENVPWIFVPAQWGGVALEALSPVVLFLRGRALYVAIAVYMSFHLATLALLGIHFLPTVICWVAFLPLERWRELGRGRRPRRQADQPGV</sequence>
<dbReference type="AlphaFoldDB" id="A0A2A3YKI2"/>
<name>A0A2A3YKI2_9MICO</name>
<organism evidence="2 3">
    <name type="scientific">Brachybacterium alimentarium</name>
    <dbReference type="NCBI Taxonomy" id="47845"/>
    <lineage>
        <taxon>Bacteria</taxon>
        <taxon>Bacillati</taxon>
        <taxon>Actinomycetota</taxon>
        <taxon>Actinomycetes</taxon>
        <taxon>Micrococcales</taxon>
        <taxon>Dermabacteraceae</taxon>
        <taxon>Brachybacterium</taxon>
    </lineage>
</organism>
<dbReference type="EMBL" id="NRGR01000012">
    <property type="protein sequence ID" value="PCC39739.1"/>
    <property type="molecule type" value="Genomic_DNA"/>
</dbReference>
<gene>
    <name evidence="2" type="ORF">CIK66_07090</name>
</gene>
<feature type="transmembrane region" description="Helical" evidence="1">
    <location>
        <begin position="118"/>
        <end position="136"/>
    </location>
</feature>
<feature type="transmembrane region" description="Helical" evidence="1">
    <location>
        <begin position="265"/>
        <end position="290"/>
    </location>
</feature>
<feature type="transmembrane region" description="Helical" evidence="1">
    <location>
        <begin position="20"/>
        <end position="42"/>
    </location>
</feature>
<feature type="transmembrane region" description="Helical" evidence="1">
    <location>
        <begin position="75"/>
        <end position="106"/>
    </location>
</feature>
<accession>A0A2A3YKI2</accession>
<reference evidence="2 3" key="1">
    <citation type="journal article" date="2017" name="Elife">
        <title>Extensive horizontal gene transfer in cheese-associated bacteria.</title>
        <authorList>
            <person name="Bonham K.S."/>
            <person name="Wolfe B.E."/>
            <person name="Dutton R.J."/>
        </authorList>
    </citation>
    <scope>NUCLEOTIDE SEQUENCE [LARGE SCALE GENOMIC DNA]</scope>
    <source>
        <strain evidence="2 3">341_9</strain>
    </source>
</reference>
<evidence type="ECO:0000313" key="2">
    <source>
        <dbReference type="EMBL" id="PCC39739.1"/>
    </source>
</evidence>
<keyword evidence="1" id="KW-0472">Membrane</keyword>
<dbReference type="Proteomes" id="UP000218598">
    <property type="component" value="Unassembled WGS sequence"/>
</dbReference>
<keyword evidence="1" id="KW-1133">Transmembrane helix</keyword>